<proteinExistence type="predicted"/>
<evidence type="ECO:0000313" key="4">
    <source>
        <dbReference type="Proteomes" id="UP000042958"/>
    </source>
</evidence>
<feature type="domain" description="WSC" evidence="2">
    <location>
        <begin position="19"/>
        <end position="108"/>
    </location>
</feature>
<keyword evidence="1" id="KW-0732">Signal</keyword>
<evidence type="ECO:0000313" key="3">
    <source>
        <dbReference type="EMBL" id="CEJ57145.1"/>
    </source>
</evidence>
<name>A0A0F7TNZ4_PENBI</name>
<accession>A0A0F7TNZ4</accession>
<protein>
    <recommendedName>
        <fullName evidence="2">WSC domain-containing protein</fullName>
    </recommendedName>
</protein>
<dbReference type="InterPro" id="IPR002889">
    <property type="entry name" value="WSC_carb-bd"/>
</dbReference>
<dbReference type="PROSITE" id="PS51212">
    <property type="entry name" value="WSC"/>
    <property type="match status" value="1"/>
</dbReference>
<gene>
    <name evidence="3" type="ORF">PMG11_05850</name>
</gene>
<feature type="signal peptide" evidence="1">
    <location>
        <begin position="1"/>
        <end position="18"/>
    </location>
</feature>
<dbReference type="AlphaFoldDB" id="A0A0F7TNZ4"/>
<dbReference type="Pfam" id="PF01822">
    <property type="entry name" value="WSC"/>
    <property type="match status" value="1"/>
</dbReference>
<dbReference type="OrthoDB" id="2019572at2759"/>
<keyword evidence="4" id="KW-1185">Reference proteome</keyword>
<dbReference type="SMART" id="SM00321">
    <property type="entry name" value="WSC"/>
    <property type="match status" value="1"/>
</dbReference>
<feature type="chain" id="PRO_5002522488" description="WSC domain-containing protein" evidence="1">
    <location>
        <begin position="19"/>
        <end position="211"/>
    </location>
</feature>
<dbReference type="Proteomes" id="UP000042958">
    <property type="component" value="Unassembled WGS sequence"/>
</dbReference>
<sequence>MHPHHILATLAFALSASAAYTKLGCYSEVPDLKNDTTNVFQSYGQCLNQCSEGGYKIAVLSQGDHCSCGNAVPPNSAKVSDDKCTTPCPGYVNDYCGGDNTYMVLSTGRYAVVSQSDGEAAATPTAATAAGGIVVAATNVNPSTVPTSILTAPGSMISKAGVTGAASSSAGVAATAASSSASASHTANAAGSLRAGSSMAGLMVAGLGLLL</sequence>
<evidence type="ECO:0000256" key="1">
    <source>
        <dbReference type="SAM" id="SignalP"/>
    </source>
</evidence>
<evidence type="ECO:0000259" key="2">
    <source>
        <dbReference type="PROSITE" id="PS51212"/>
    </source>
</evidence>
<dbReference type="EMBL" id="CDHK01000005">
    <property type="protein sequence ID" value="CEJ57145.1"/>
    <property type="molecule type" value="Genomic_DNA"/>
</dbReference>
<reference evidence="4" key="1">
    <citation type="journal article" date="2015" name="Genome Announc.">
        <title>Draft genome sequence of the fungus Penicillium brasilianum MG11.</title>
        <authorList>
            <person name="Horn F."/>
            <person name="Linde J."/>
            <person name="Mattern D.J."/>
            <person name="Walther G."/>
            <person name="Guthke R."/>
            <person name="Brakhage A.A."/>
            <person name="Valiante V."/>
        </authorList>
    </citation>
    <scope>NUCLEOTIDE SEQUENCE [LARGE SCALE GENOMIC DNA]</scope>
    <source>
        <strain evidence="4">MG11</strain>
    </source>
</reference>
<organism evidence="3 4">
    <name type="scientific">Penicillium brasilianum</name>
    <dbReference type="NCBI Taxonomy" id="104259"/>
    <lineage>
        <taxon>Eukaryota</taxon>
        <taxon>Fungi</taxon>
        <taxon>Dikarya</taxon>
        <taxon>Ascomycota</taxon>
        <taxon>Pezizomycotina</taxon>
        <taxon>Eurotiomycetes</taxon>
        <taxon>Eurotiomycetidae</taxon>
        <taxon>Eurotiales</taxon>
        <taxon>Aspergillaceae</taxon>
        <taxon>Penicillium</taxon>
    </lineage>
</organism>
<dbReference type="STRING" id="104259.A0A0F7TNZ4"/>